<organism evidence="1 2">
    <name type="scientific">Rhabditophanes sp. KR3021</name>
    <dbReference type="NCBI Taxonomy" id="114890"/>
    <lineage>
        <taxon>Eukaryota</taxon>
        <taxon>Metazoa</taxon>
        <taxon>Ecdysozoa</taxon>
        <taxon>Nematoda</taxon>
        <taxon>Chromadorea</taxon>
        <taxon>Rhabditida</taxon>
        <taxon>Tylenchina</taxon>
        <taxon>Panagrolaimomorpha</taxon>
        <taxon>Strongyloidoidea</taxon>
        <taxon>Alloionematidae</taxon>
        <taxon>Rhabditophanes</taxon>
    </lineage>
</organism>
<dbReference type="WBParaSite" id="RSKR_0000950500.1">
    <property type="protein sequence ID" value="RSKR_0000950500.1"/>
    <property type="gene ID" value="RSKR_0000950500"/>
</dbReference>
<evidence type="ECO:0000313" key="1">
    <source>
        <dbReference type="Proteomes" id="UP000095286"/>
    </source>
</evidence>
<accession>A0AC35UB50</accession>
<name>A0AC35UB50_9BILA</name>
<dbReference type="Proteomes" id="UP000095286">
    <property type="component" value="Unplaced"/>
</dbReference>
<protein>
    <submittedName>
        <fullName evidence="2">PDZ domain-containing protein</fullName>
    </submittedName>
</protein>
<proteinExistence type="predicted"/>
<reference evidence="2" key="1">
    <citation type="submission" date="2016-11" db="UniProtKB">
        <authorList>
            <consortium name="WormBaseParasite"/>
        </authorList>
    </citation>
    <scope>IDENTIFICATION</scope>
    <source>
        <strain evidence="2">KR3021</strain>
    </source>
</reference>
<evidence type="ECO:0000313" key="2">
    <source>
        <dbReference type="WBParaSite" id="RSKR_0000950500.1"/>
    </source>
</evidence>
<sequence>MSAGPNDSFELKEGCAPVKTITITIPMEEGDPIGATPNERMVIVKVQPNTLSDGKIQIGDKILTLNGAIVKDPNHFYNLLRFVRNEASITVERDDNRSQKMHGKIMIPADRMRNIQNRDGYLYFLATVNLQEGKKLGLGIRHFQNRVLVSKCEPGSISDEILKIGDHVCDVQQIVVTDKDVCRRLLVTSLQES</sequence>